<dbReference type="PANTHER" id="PTHR15422:SF24">
    <property type="entry name" value="DOMON RELATED DOMAIN-CONTAINING PROTEIN"/>
    <property type="match status" value="1"/>
</dbReference>
<keyword evidence="6" id="KW-0479">Metal-binding</keyword>
<sequence>MVHVKMVKLLISLVCSFFLYVTTVSGQESPSKKCINGEKLCFGLPAGCATSSTFDCTMLVLISAKANPEHGLDVDVYGQGSPNTYYAVGFVPEKGMSGATVVHCDYNRDSTVSVGEGITEGYSFIPISDRTLTQTTSAGLSNGEIHCHWTHRPRGIVDSSSSIPFNVKNPYYVQLAYGPLSNGAVRRHTTRSITDNTINLRSVGVVSSSSTLPVLIRLHGSLMTLAWLCLVSIAMVIARYHKETWRDETICNVKVWFALHRALMVSALSLATIGMISIFVHVKGWRADSPHQYLGVIANILMFLQPLGALFRPAPDHPKRIFFNVMHFLGGNVAHTLAIFALFFVLSLSSVTLSKVYIWTLAVFLAVYISTHLILQFHPHLLSSLNIIADIQLTDLKNEANNQPSSPVIMAIEKSKKRVLSIFIGLVIVISITMIILINKGSPF</sequence>
<dbReference type="InterPro" id="IPR006593">
    <property type="entry name" value="Cyt_b561/ferric_Rdtase_TM"/>
</dbReference>
<keyword evidence="8 12" id="KW-1133">Transmembrane helix</keyword>
<dbReference type="SMART" id="SM00665">
    <property type="entry name" value="B561"/>
    <property type="match status" value="1"/>
</dbReference>
<dbReference type="KEGG" id="tut:107372134"/>
<feature type="domain" description="Cytochrome b561" evidence="14">
    <location>
        <begin position="182"/>
        <end position="384"/>
    </location>
</feature>
<dbReference type="PANTHER" id="PTHR15422">
    <property type="entry name" value="OS05G0565100 PROTEIN"/>
    <property type="match status" value="1"/>
</dbReference>
<keyword evidence="7" id="KW-0249">Electron transport</keyword>
<keyword evidence="9" id="KW-0408">Iron</keyword>
<feature type="transmembrane region" description="Helical" evidence="12">
    <location>
        <begin position="419"/>
        <end position="438"/>
    </location>
</feature>
<organism evidence="15 16">
    <name type="scientific">Tetranychus urticae</name>
    <name type="common">Two-spotted spider mite</name>
    <dbReference type="NCBI Taxonomy" id="32264"/>
    <lineage>
        <taxon>Eukaryota</taxon>
        <taxon>Metazoa</taxon>
        <taxon>Ecdysozoa</taxon>
        <taxon>Arthropoda</taxon>
        <taxon>Chelicerata</taxon>
        <taxon>Arachnida</taxon>
        <taxon>Acari</taxon>
        <taxon>Acariformes</taxon>
        <taxon>Trombidiformes</taxon>
        <taxon>Prostigmata</taxon>
        <taxon>Eleutherengona</taxon>
        <taxon>Raphignathae</taxon>
        <taxon>Tetranychoidea</taxon>
        <taxon>Tetranychidae</taxon>
        <taxon>Tetranychus</taxon>
    </lineage>
</organism>
<dbReference type="EC" id="7.2.1.3" evidence="11"/>
<dbReference type="GO" id="GO:0140575">
    <property type="term" value="F:transmembrane monodehydroascorbate reductase activity"/>
    <property type="evidence" value="ECO:0007669"/>
    <property type="project" value="InterPro"/>
</dbReference>
<keyword evidence="5 12" id="KW-0812">Transmembrane</keyword>
<feature type="transmembrane region" description="Helical" evidence="12">
    <location>
        <begin position="259"/>
        <end position="280"/>
    </location>
</feature>
<dbReference type="HOGENOM" id="CLU_028305_2_1_1"/>
<evidence type="ECO:0000256" key="9">
    <source>
        <dbReference type="ARBA" id="ARBA00023004"/>
    </source>
</evidence>
<dbReference type="Proteomes" id="UP000015104">
    <property type="component" value="Unassembled WGS sequence"/>
</dbReference>
<evidence type="ECO:0000256" key="5">
    <source>
        <dbReference type="ARBA" id="ARBA00022692"/>
    </source>
</evidence>
<dbReference type="eggNOG" id="KOG4293">
    <property type="taxonomic scope" value="Eukaryota"/>
</dbReference>
<feature type="chain" id="PRO_5007728947" description="ascorbate ferrireductase (transmembrane)" evidence="13">
    <location>
        <begin position="27"/>
        <end position="444"/>
    </location>
</feature>
<evidence type="ECO:0000313" key="16">
    <source>
        <dbReference type="Proteomes" id="UP000015104"/>
    </source>
</evidence>
<dbReference type="EMBL" id="CAEY01001109">
    <property type="status" value="NOT_ANNOTATED_CDS"/>
    <property type="molecule type" value="Genomic_DNA"/>
</dbReference>
<comment type="cofactor">
    <cofactor evidence="1">
        <name>heme b</name>
        <dbReference type="ChEBI" id="CHEBI:60344"/>
    </cofactor>
</comment>
<feature type="transmembrane region" description="Helical" evidence="12">
    <location>
        <begin position="218"/>
        <end position="238"/>
    </location>
</feature>
<reference evidence="15" key="2">
    <citation type="submission" date="2015-06" db="UniProtKB">
        <authorList>
            <consortium name="EnsemblMetazoa"/>
        </authorList>
    </citation>
    <scope>IDENTIFICATION</scope>
</reference>
<evidence type="ECO:0000256" key="1">
    <source>
        <dbReference type="ARBA" id="ARBA00001970"/>
    </source>
</evidence>
<dbReference type="AlphaFoldDB" id="T1JYU0"/>
<dbReference type="GO" id="GO:0140571">
    <property type="term" value="F:transmembrane ascorbate ferrireductase activity"/>
    <property type="evidence" value="ECO:0007669"/>
    <property type="project" value="UniProtKB-EC"/>
</dbReference>
<evidence type="ECO:0000256" key="6">
    <source>
        <dbReference type="ARBA" id="ARBA00022723"/>
    </source>
</evidence>
<dbReference type="STRING" id="32264.T1JYU0"/>
<dbReference type="PROSITE" id="PS50939">
    <property type="entry name" value="CYTOCHROME_B561"/>
    <property type="match status" value="1"/>
</dbReference>
<feature type="transmembrane region" description="Helical" evidence="12">
    <location>
        <begin position="356"/>
        <end position="375"/>
    </location>
</feature>
<comment type="subcellular location">
    <subcellularLocation>
        <location evidence="2">Membrane</location>
        <topology evidence="2">Multi-pass membrane protein</topology>
    </subcellularLocation>
</comment>
<feature type="transmembrane region" description="Helical" evidence="12">
    <location>
        <begin position="292"/>
        <end position="311"/>
    </location>
</feature>
<dbReference type="GO" id="GO:0016020">
    <property type="term" value="C:membrane"/>
    <property type="evidence" value="ECO:0007669"/>
    <property type="project" value="UniProtKB-SubCell"/>
</dbReference>
<evidence type="ECO:0000256" key="3">
    <source>
        <dbReference type="ARBA" id="ARBA00022448"/>
    </source>
</evidence>
<dbReference type="EnsemblMetazoa" id="tetur03g01550.1">
    <property type="protein sequence ID" value="tetur03g01550.1"/>
    <property type="gene ID" value="tetur03g01550"/>
</dbReference>
<name>T1JYU0_TETUR</name>
<evidence type="ECO:0000259" key="14">
    <source>
        <dbReference type="PROSITE" id="PS50939"/>
    </source>
</evidence>
<evidence type="ECO:0000313" key="15">
    <source>
        <dbReference type="EnsemblMetazoa" id="tetur03g01550.1"/>
    </source>
</evidence>
<keyword evidence="3" id="KW-0813">Transport</keyword>
<dbReference type="GO" id="GO:0046872">
    <property type="term" value="F:metal ion binding"/>
    <property type="evidence" value="ECO:0007669"/>
    <property type="project" value="UniProtKB-KW"/>
</dbReference>
<keyword evidence="4" id="KW-0349">Heme</keyword>
<dbReference type="GO" id="GO:0020037">
    <property type="term" value="F:heme binding"/>
    <property type="evidence" value="ECO:0007669"/>
    <property type="project" value="TreeGrafter"/>
</dbReference>
<reference evidence="16" key="1">
    <citation type="submission" date="2011-08" db="EMBL/GenBank/DDBJ databases">
        <authorList>
            <person name="Rombauts S."/>
        </authorList>
    </citation>
    <scope>NUCLEOTIDE SEQUENCE</scope>
    <source>
        <strain evidence="16">London</strain>
    </source>
</reference>
<keyword evidence="13" id="KW-0732">Signal</keyword>
<dbReference type="InterPro" id="IPR045150">
    <property type="entry name" value="CYB561D1/2"/>
</dbReference>
<dbReference type="Gene3D" id="1.20.120.1770">
    <property type="match status" value="1"/>
</dbReference>
<gene>
    <name evidence="15" type="primary">107372134</name>
</gene>
<accession>T1JYU0</accession>
<evidence type="ECO:0000256" key="11">
    <source>
        <dbReference type="ARBA" id="ARBA00024225"/>
    </source>
</evidence>
<keyword evidence="10 12" id="KW-0472">Membrane</keyword>
<evidence type="ECO:0000256" key="10">
    <source>
        <dbReference type="ARBA" id="ARBA00023136"/>
    </source>
</evidence>
<feature type="transmembrane region" description="Helical" evidence="12">
    <location>
        <begin position="323"/>
        <end position="344"/>
    </location>
</feature>
<keyword evidence="16" id="KW-1185">Reference proteome</keyword>
<evidence type="ECO:0000256" key="7">
    <source>
        <dbReference type="ARBA" id="ARBA00022982"/>
    </source>
</evidence>
<protein>
    <recommendedName>
        <fullName evidence="11">ascorbate ferrireductase (transmembrane)</fullName>
        <ecNumber evidence="11">7.2.1.3</ecNumber>
    </recommendedName>
</protein>
<evidence type="ECO:0000256" key="12">
    <source>
        <dbReference type="SAM" id="Phobius"/>
    </source>
</evidence>
<evidence type="ECO:0000256" key="13">
    <source>
        <dbReference type="SAM" id="SignalP"/>
    </source>
</evidence>
<dbReference type="CDD" id="cd08760">
    <property type="entry name" value="Cyt_b561_FRRS1_like"/>
    <property type="match status" value="1"/>
</dbReference>
<dbReference type="OrthoDB" id="6372137at2759"/>
<dbReference type="OMA" id="MVFAWIV"/>
<evidence type="ECO:0000256" key="4">
    <source>
        <dbReference type="ARBA" id="ARBA00022617"/>
    </source>
</evidence>
<evidence type="ECO:0000256" key="2">
    <source>
        <dbReference type="ARBA" id="ARBA00004141"/>
    </source>
</evidence>
<evidence type="ECO:0000256" key="8">
    <source>
        <dbReference type="ARBA" id="ARBA00022989"/>
    </source>
</evidence>
<feature type="signal peptide" evidence="13">
    <location>
        <begin position="1"/>
        <end position="26"/>
    </location>
</feature>
<proteinExistence type="predicted"/>